<proteinExistence type="predicted"/>
<dbReference type="GO" id="GO:0005737">
    <property type="term" value="C:cytoplasm"/>
    <property type="evidence" value="ECO:0007669"/>
    <property type="project" value="InterPro"/>
</dbReference>
<dbReference type="PANTHER" id="PTHR32305:SF15">
    <property type="entry name" value="PROTEIN RHSA-RELATED"/>
    <property type="match status" value="1"/>
</dbReference>
<keyword evidence="2" id="KW-0964">Secreted</keyword>
<reference evidence="6 7" key="1">
    <citation type="submission" date="2020-08" db="EMBL/GenBank/DDBJ databases">
        <title>Functional genomics of gut bacteria from endangered species of beetles.</title>
        <authorList>
            <person name="Carlos-Shanley C."/>
        </authorList>
    </citation>
    <scope>NUCLEOTIDE SEQUENCE [LARGE SCALE GENOMIC DNA]</scope>
    <source>
        <strain evidence="6 7">S00142</strain>
    </source>
</reference>
<evidence type="ECO:0000256" key="5">
    <source>
        <dbReference type="SAM" id="SignalP"/>
    </source>
</evidence>
<evidence type="ECO:0000313" key="6">
    <source>
        <dbReference type="EMBL" id="MBB4799966.1"/>
    </source>
</evidence>
<keyword evidence="4" id="KW-0843">Virulence</keyword>
<evidence type="ECO:0000256" key="4">
    <source>
        <dbReference type="ARBA" id="ARBA00023026"/>
    </source>
</evidence>
<evidence type="ECO:0000313" key="7">
    <source>
        <dbReference type="Proteomes" id="UP000561681"/>
    </source>
</evidence>
<feature type="chain" id="PRO_5030708741" evidence="5">
    <location>
        <begin position="22"/>
        <end position="2027"/>
    </location>
</feature>
<keyword evidence="7" id="KW-1185">Reference proteome</keyword>
<keyword evidence="3 5" id="KW-0732">Signal</keyword>
<accession>A0A7W7N620</accession>
<dbReference type="InterPro" id="IPR003284">
    <property type="entry name" value="Sal_SpvB"/>
</dbReference>
<dbReference type="Pfam" id="PF13517">
    <property type="entry name" value="FG-GAP_3"/>
    <property type="match status" value="1"/>
</dbReference>
<dbReference type="InterPro" id="IPR022385">
    <property type="entry name" value="Rhs_assc_core"/>
</dbReference>
<dbReference type="EMBL" id="JACHLD010000001">
    <property type="protein sequence ID" value="MBB4799966.1"/>
    <property type="molecule type" value="Genomic_DNA"/>
</dbReference>
<evidence type="ECO:0000256" key="1">
    <source>
        <dbReference type="ARBA" id="ARBA00004613"/>
    </source>
</evidence>
<dbReference type="RefSeq" id="WP_184157589.1">
    <property type="nucleotide sequence ID" value="NZ_JACHLD010000001.1"/>
</dbReference>
<dbReference type="Pfam" id="PF03534">
    <property type="entry name" value="SpvB"/>
    <property type="match status" value="1"/>
</dbReference>
<dbReference type="InterPro" id="IPR028994">
    <property type="entry name" value="Integrin_alpha_N"/>
</dbReference>
<name>A0A7W7N620_9FLAO</name>
<protein>
    <submittedName>
        <fullName evidence="6">RHS repeat-associated protein</fullName>
    </submittedName>
</protein>
<dbReference type="PANTHER" id="PTHR32305">
    <property type="match status" value="1"/>
</dbReference>
<comment type="caution">
    <text evidence="6">The sequence shown here is derived from an EMBL/GenBank/DDBJ whole genome shotgun (WGS) entry which is preliminary data.</text>
</comment>
<dbReference type="SUPFAM" id="SSF69318">
    <property type="entry name" value="Integrin alpha N-terminal domain"/>
    <property type="match status" value="1"/>
</dbReference>
<dbReference type="NCBIfam" id="TIGR03696">
    <property type="entry name" value="Rhs_assc_core"/>
    <property type="match status" value="1"/>
</dbReference>
<dbReference type="InterPro" id="IPR013517">
    <property type="entry name" value="FG-GAP"/>
</dbReference>
<dbReference type="Gene3D" id="2.180.10.10">
    <property type="entry name" value="RHS repeat-associated core"/>
    <property type="match status" value="3"/>
</dbReference>
<gene>
    <name evidence="6" type="ORF">HNP37_000005</name>
</gene>
<evidence type="ECO:0000256" key="2">
    <source>
        <dbReference type="ARBA" id="ARBA00022525"/>
    </source>
</evidence>
<dbReference type="InterPro" id="IPR050708">
    <property type="entry name" value="T6SS_VgrG/RHS"/>
</dbReference>
<dbReference type="GO" id="GO:0005576">
    <property type="term" value="C:extracellular region"/>
    <property type="evidence" value="ECO:0007669"/>
    <property type="project" value="UniProtKB-SubCell"/>
</dbReference>
<organism evidence="6 7">
    <name type="scientific">Flavobacterium nitrogenifigens</name>
    <dbReference type="NCBI Taxonomy" id="1617283"/>
    <lineage>
        <taxon>Bacteria</taxon>
        <taxon>Pseudomonadati</taxon>
        <taxon>Bacteroidota</taxon>
        <taxon>Flavobacteriia</taxon>
        <taxon>Flavobacteriales</taxon>
        <taxon>Flavobacteriaceae</taxon>
        <taxon>Flavobacterium</taxon>
    </lineage>
</organism>
<evidence type="ECO:0000256" key="3">
    <source>
        <dbReference type="ARBA" id="ARBA00022729"/>
    </source>
</evidence>
<feature type="signal peptide" evidence="5">
    <location>
        <begin position="1"/>
        <end position="21"/>
    </location>
</feature>
<dbReference type="Proteomes" id="UP000561681">
    <property type="component" value="Unassembled WGS sequence"/>
</dbReference>
<sequence>MKQFYFSILFLIYGSFLSAQTYPINSSSEVGITEGKLNISLTGAANYSIPIAVPPGINGVVPQISVDYSSRSPFQGTAAQGWNIGGISSITRIPSTKFHDGVIDPVDFDALDRFAFNGQRLIVKNGTDAYGANGTVYETEYYSNLKITSYGIHPNGANYGPAYFVVEYPDGAKAYYGNSADSRCVTDWSITSWTSPQGAQISYEYVNSTNSLYISSIKYGTLSPAAPINEIQFIYNTRTTAENGYFGGINIIRDKNLSQIKTIGNGVGFRNYLLKYDELDVITQIEEKSGDNSKTYNPTVFWYTPLVDGIHHLPATSNINLADVTTKNTASISGDFDSDGKMDLILYRTSGTDMKNKYWLYTNIKSDNNNIATQENIGTFEDIFPVTALSSANIVMPQGWAITKKTDTNYTFTVYSKGSTSAIATQYSKVVNFPLDLIDETCTSLCALTSQTGRIFPKKIISGDFNGDGLTDVIAFDLSASHKYCKENISTGRCTASTEDAASRKAYFVDLKRDLTANFLFYAGELSNAISATTRIEVADFNGDGKSDFFVFDQGYVRVYTLSETYTLNLLYQNTASDPAITAGMPILMGDYNGDGNFEFLIPNAFNSTIWSKYTSTGISLTKESLTTAPEYSANNASVTNNFFSTDLNNDGKTDLVNLRSYSSGIATLNVYTNRYNTFAQYPQTYSVNDPSINIDMLPVYLPQSMQSLSNTVNSVNSTLEIAFITQSRINYFTAEQNLRQNALLAQIFTGNGVEETIEYSTLKPQNIDSNGNYIYTPSTSLTYYPNLDIKLSPNTYVVSKIQQKSKDGTRKRQFYYYGAVSNFQGLGFINFQSVNQTDWFDDTTAFFSNVVNNQINLRGAAVESFRLAREYAPDGSSAPADFITKSIITYNSPADALQSNKVFRLKTLNSKEFNSLNNSNSETANIVYDTFNNITSSTTTVKEGTSTLQTTNAVTEYFNAPSSSSYIIGRPVKQTQSVNASGDTMASELLFTYTNNLLTQTKKKGTNTGYITEDNEYDAYGNLKKQTISSPNVTSRTTSYEYDLTGRFVTKITDPELLFSTFEYNANNGTLTKKTDKYGQSISYTYDSWFKMLTSKDDLLVKTKTFTYNRNNEKTRVTVTDDLDGSVSEETFDDLGRKIKSGTKNLNDAFSYVSYLYDIFDRNYKISEPYMGSSPTQWNETKYDIYSRTTQNIQFNSRSVSSTYSVLSATITDGQKSKTIYKNALGQISSVNETIGGTIDYAYFANGNLKKTSYNNQDIITEQDGWGRKTKLTDPAAGVFTYTNNDIGELTQETSQNGAVITTITRDPYGRPTKKTVAGGGTSTETDFTYNSLKLPLTIKFKDLNEPAGSNETLTSYIYDNLYNRPTSIIEEKFGISKFTTSFEYDSAGRVATKTKKAEVGGKISTVVSKYAYKNGALYKISDANDQPLWQVNTINAKGQVLESICGNGIKATSTYDPDGYVSKIEYNKTISSTDNLLTLTTEFDKNTDNLKKRINSSFGNYTETFFYDEINRLKEFTNKSGVQEIQNYEPFGVIKDNNLGTYGYDPSKPYQNTSITLSAEAADYYANRGSGSMAEKKLIISYNAFKSPIQIEESGIDKISFTYNANNQRSTMYCGSLQDEKELRPIHKHYSADGTMEVKQNILTGETEFITYIGGDAYTAPVVVKSNGINQSDFLYLHRDYQGTIMAISNSNGALIEKRLFDAWGSIIRVEDGSGTLLSGLTAIERGYTGHEHLQAIGLINMNARLYDPKIHRFLQVDNYIQNLTDTQNYNPYGYVLNNPLLYTDPSGNLTNKFWNKLWEDSDNQSGDTMWYGDGFGNFNKAGTNRYINQEGEIGEQLPNITINSKNGDAANAKLIQNHVYKNSPYYSSSSIVYYAPLGILEYRNALIEWEKKSFFQKLISERPHYPGMIASSGGLEWISGAGAVKFVQYSAEGLKLLKSTEIAAQNEGRIAELIDMLKSGDTAFYNEGIYVYLYEGEKFIVDGHHRIEAALRSGETIEAIEFSGMKFYTKFASKIEEIWAGLHF</sequence>
<comment type="subcellular location">
    <subcellularLocation>
        <location evidence="1">Secreted</location>
    </subcellularLocation>
</comment>
<dbReference type="Gene3D" id="2.130.10.130">
    <property type="entry name" value="Integrin alpha, N-terminal"/>
    <property type="match status" value="1"/>
</dbReference>